<gene>
    <name evidence="1" type="ORF">ACFSQW_16925</name>
</gene>
<name>A0ABW5L4H0_9SPHI</name>
<dbReference type="RefSeq" id="WP_210352843.1">
    <property type="nucleotide sequence ID" value="NZ_JAEQMU010000001.1"/>
</dbReference>
<organism evidence="1 2">
    <name type="scientific">Sphingobacterium tabacisoli</name>
    <dbReference type="NCBI Taxonomy" id="2044855"/>
    <lineage>
        <taxon>Bacteria</taxon>
        <taxon>Pseudomonadati</taxon>
        <taxon>Bacteroidota</taxon>
        <taxon>Sphingobacteriia</taxon>
        <taxon>Sphingobacteriales</taxon>
        <taxon>Sphingobacteriaceae</taxon>
        <taxon>Sphingobacterium</taxon>
    </lineage>
</organism>
<accession>A0ABW5L4H0</accession>
<comment type="caution">
    <text evidence="1">The sequence shown here is derived from an EMBL/GenBank/DDBJ whole genome shotgun (WGS) entry which is preliminary data.</text>
</comment>
<reference evidence="2" key="1">
    <citation type="journal article" date="2019" name="Int. J. Syst. Evol. Microbiol.">
        <title>The Global Catalogue of Microorganisms (GCM) 10K type strain sequencing project: providing services to taxonomists for standard genome sequencing and annotation.</title>
        <authorList>
            <consortium name="The Broad Institute Genomics Platform"/>
            <consortium name="The Broad Institute Genome Sequencing Center for Infectious Disease"/>
            <person name="Wu L."/>
            <person name="Ma J."/>
        </authorList>
    </citation>
    <scope>NUCLEOTIDE SEQUENCE [LARGE SCALE GENOMIC DNA]</scope>
    <source>
        <strain evidence="2">KCTC 52298</strain>
    </source>
</reference>
<sequence length="388" mass="44380">MANDRKYLIFEDVKNDSSLRDIFDECVTDISEDRARVSKTRNQPGYPSYPCFRVQGREILINALLEYYLLKIGGAGFDYDKAVAFTEKMRKLCGWSWDVDTTLRYWVERTVRAPFFEQVKSKDGYPEWTLKAGEPSWQLSESYLRFACYIAVCNVKYKGGDGQYAAGEIFKLVTALGSKLPADLKKNGSGDLSLGVRQYKSDIVNCSANDVFATIKISVKEESEEAYRQVLGFLCQLLSFSFPASYTVKFSSPEKKWLPIRSLPKKGIHQLFANAVNWPSLHPQIETYAKLAMKEFEWYNDLEAEYCAMPGTFAVFALGLFGDETYHPLLCDYLELCDGEHQSLQGDFVLAYIEKYGFTEKGLELYQLCDQNIQHLPKKLSALYAKRQ</sequence>
<dbReference type="InterPro" id="IPR046136">
    <property type="entry name" value="DUF6138"/>
</dbReference>
<protein>
    <submittedName>
        <fullName evidence="1">DUF6138 family protein</fullName>
    </submittedName>
</protein>
<dbReference type="Pfam" id="PF19635">
    <property type="entry name" value="DUF6138"/>
    <property type="match status" value="1"/>
</dbReference>
<proteinExistence type="predicted"/>
<keyword evidence="2" id="KW-1185">Reference proteome</keyword>
<evidence type="ECO:0000313" key="2">
    <source>
        <dbReference type="Proteomes" id="UP001597440"/>
    </source>
</evidence>
<evidence type="ECO:0000313" key="1">
    <source>
        <dbReference type="EMBL" id="MFD2556079.1"/>
    </source>
</evidence>
<dbReference type="Proteomes" id="UP001597440">
    <property type="component" value="Unassembled WGS sequence"/>
</dbReference>
<dbReference type="EMBL" id="JBHULD010000018">
    <property type="protein sequence ID" value="MFD2556079.1"/>
    <property type="molecule type" value="Genomic_DNA"/>
</dbReference>